<dbReference type="Gene3D" id="3.30.750.24">
    <property type="entry name" value="STAS domain"/>
    <property type="match status" value="1"/>
</dbReference>
<dbReference type="PROSITE" id="PS50801">
    <property type="entry name" value="STAS"/>
    <property type="match status" value="1"/>
</dbReference>
<dbReference type="InterPro" id="IPR036513">
    <property type="entry name" value="STAS_dom_sf"/>
</dbReference>
<evidence type="ECO:0000259" key="1">
    <source>
        <dbReference type="PROSITE" id="PS50801"/>
    </source>
</evidence>
<dbReference type="CDD" id="cd07043">
    <property type="entry name" value="STAS_anti-anti-sigma_factors"/>
    <property type="match status" value="1"/>
</dbReference>
<dbReference type="PATRIC" id="fig|710685.3.peg.6331"/>
<dbReference type="STRING" id="710685.MycrhN_6303"/>
<name>G8RVZ1_MYCRN</name>
<dbReference type="HOGENOM" id="CLU_115403_12_0_11"/>
<dbReference type="RefSeq" id="WP_014214497.1">
    <property type="nucleotide sequence ID" value="NC_016604.1"/>
</dbReference>
<gene>
    <name evidence="2" type="ordered locus">MycrhN_6303</name>
</gene>
<dbReference type="Proteomes" id="UP000005442">
    <property type="component" value="Chromosome"/>
</dbReference>
<proteinExistence type="predicted"/>
<keyword evidence="3" id="KW-1185">Reference proteome</keyword>
<protein>
    <submittedName>
        <fullName evidence="2">Anti-anti-sigma regulatory factor (Antagonist of anti-sigma factor)</fullName>
    </submittedName>
</protein>
<feature type="domain" description="STAS" evidence="1">
    <location>
        <begin position="14"/>
        <end position="69"/>
    </location>
</feature>
<dbReference type="AlphaFoldDB" id="G8RVZ1"/>
<evidence type="ECO:0000313" key="3">
    <source>
        <dbReference type="Proteomes" id="UP000005442"/>
    </source>
</evidence>
<dbReference type="SUPFAM" id="SSF52091">
    <property type="entry name" value="SpoIIaa-like"/>
    <property type="match status" value="1"/>
</dbReference>
<dbReference type="OrthoDB" id="4628340at2"/>
<organism evidence="2 3">
    <name type="scientific">Mycolicibacterium rhodesiae (strain NBB3)</name>
    <name type="common">Mycobacterium rhodesiae</name>
    <dbReference type="NCBI Taxonomy" id="710685"/>
    <lineage>
        <taxon>Bacteria</taxon>
        <taxon>Bacillati</taxon>
        <taxon>Actinomycetota</taxon>
        <taxon>Actinomycetes</taxon>
        <taxon>Mycobacteriales</taxon>
        <taxon>Mycobacteriaceae</taxon>
        <taxon>Mycolicibacterium</taxon>
    </lineage>
</organism>
<reference evidence="2 3" key="1">
    <citation type="submission" date="2011-12" db="EMBL/GenBank/DDBJ databases">
        <title>Complete sequence of Mycobacterium rhodesiae NBB3.</title>
        <authorList>
            <consortium name="US DOE Joint Genome Institute"/>
            <person name="Lucas S."/>
            <person name="Han J."/>
            <person name="Lapidus A."/>
            <person name="Cheng J.-F."/>
            <person name="Goodwin L."/>
            <person name="Pitluck S."/>
            <person name="Peters L."/>
            <person name="Mikhailova N."/>
            <person name="Gu W."/>
            <person name="Detter J.C."/>
            <person name="Han C."/>
            <person name="Tapia R."/>
            <person name="Land M."/>
            <person name="Hauser L."/>
            <person name="Kyrpides N."/>
            <person name="Ivanova N."/>
            <person name="Pagani I."/>
            <person name="Mattes T."/>
            <person name="Holmes A."/>
            <person name="Rutledge P."/>
            <person name="Paulsen I."/>
            <person name="Coleman N."/>
            <person name="Woyke T."/>
        </authorList>
    </citation>
    <scope>NUCLEOTIDE SEQUENCE [LARGE SCALE GENOMIC DNA]</scope>
    <source>
        <strain evidence="2 3">NBB3</strain>
    </source>
</reference>
<dbReference type="Pfam" id="PF01740">
    <property type="entry name" value="STAS"/>
    <property type="match status" value="1"/>
</dbReference>
<dbReference type="EMBL" id="CP003169">
    <property type="protein sequence ID" value="AEV76760.1"/>
    <property type="molecule type" value="Genomic_DNA"/>
</dbReference>
<evidence type="ECO:0000313" key="2">
    <source>
        <dbReference type="EMBL" id="AEV76760.1"/>
    </source>
</evidence>
<sequence length="102" mass="10738">MATPLTTETRVRDDGTAVLMVTGELDLSNIDVFTTAIADAMTPASRDGGVLMIDLTGVEYLDSSAIDVLFANASRVRLVVNPILMPVLKVSGLPNVMSVETG</sequence>
<dbReference type="KEGG" id="mrh:MycrhN_6303"/>
<accession>G8RVZ1</accession>
<dbReference type="eggNOG" id="COG1366">
    <property type="taxonomic scope" value="Bacteria"/>
</dbReference>
<dbReference type="InterPro" id="IPR002645">
    <property type="entry name" value="STAS_dom"/>
</dbReference>